<keyword evidence="4" id="KW-0140">cGMP</keyword>
<evidence type="ECO:0000259" key="16">
    <source>
        <dbReference type="PROSITE" id="PS51285"/>
    </source>
</evidence>
<dbReference type="Gene3D" id="1.10.510.10">
    <property type="entry name" value="Transferase(Phosphotransferase) domain 1"/>
    <property type="match status" value="1"/>
</dbReference>
<dbReference type="PROSITE" id="PS50042">
    <property type="entry name" value="CNMP_BINDING_3"/>
    <property type="match status" value="2"/>
</dbReference>
<comment type="similarity">
    <text evidence="1">Belongs to the protein kinase superfamily. AGC Ser/Thr protein kinase family. cGMP subfamily.</text>
</comment>
<keyword evidence="3" id="KW-0723">Serine/threonine-protein kinase</keyword>
<evidence type="ECO:0000313" key="17">
    <source>
        <dbReference type="EMBL" id="CAE2266941.1"/>
    </source>
</evidence>
<organism evidence="17">
    <name type="scientific">Odontella aurita</name>
    <dbReference type="NCBI Taxonomy" id="265563"/>
    <lineage>
        <taxon>Eukaryota</taxon>
        <taxon>Sar</taxon>
        <taxon>Stramenopiles</taxon>
        <taxon>Ochrophyta</taxon>
        <taxon>Bacillariophyta</taxon>
        <taxon>Mediophyceae</taxon>
        <taxon>Biddulphiophycidae</taxon>
        <taxon>Eupodiscales</taxon>
        <taxon>Odontellaceae</taxon>
        <taxon>Odontella</taxon>
    </lineage>
</organism>
<evidence type="ECO:0000256" key="10">
    <source>
        <dbReference type="ARBA" id="ARBA00047298"/>
    </source>
</evidence>
<dbReference type="CDD" id="cd00038">
    <property type="entry name" value="CAP_ED"/>
    <property type="match status" value="2"/>
</dbReference>
<evidence type="ECO:0000256" key="6">
    <source>
        <dbReference type="ARBA" id="ARBA00022741"/>
    </source>
</evidence>
<keyword evidence="9" id="KW-0142">cGMP-binding</keyword>
<dbReference type="SUPFAM" id="SSF51206">
    <property type="entry name" value="cAMP-binding domain-like"/>
    <property type="match status" value="3"/>
</dbReference>
<evidence type="ECO:0000259" key="14">
    <source>
        <dbReference type="PROSITE" id="PS50011"/>
    </source>
</evidence>
<feature type="domain" description="AGC-kinase C-terminal" evidence="16">
    <location>
        <begin position="803"/>
        <end position="859"/>
    </location>
</feature>
<protein>
    <recommendedName>
        <fullName evidence="2">cGMP-dependent protein kinase</fullName>
        <ecNumber evidence="2">2.7.11.12</ecNumber>
    </recommendedName>
</protein>
<dbReference type="PROSITE" id="PS00888">
    <property type="entry name" value="CNMP_BINDING_1"/>
    <property type="match status" value="2"/>
</dbReference>
<evidence type="ECO:0000256" key="9">
    <source>
        <dbReference type="ARBA" id="ARBA00022992"/>
    </source>
</evidence>
<evidence type="ECO:0000256" key="4">
    <source>
        <dbReference type="ARBA" id="ARBA00022535"/>
    </source>
</evidence>
<dbReference type="InterPro" id="IPR014710">
    <property type="entry name" value="RmlC-like_jellyroll"/>
</dbReference>
<proteinExistence type="inferred from homology"/>
<dbReference type="PRINTS" id="PR00103">
    <property type="entry name" value="CAMPKINASE"/>
</dbReference>
<name>A0A7S4JL03_9STRA</name>
<dbReference type="EMBL" id="HBKQ01042780">
    <property type="protein sequence ID" value="CAE2266941.1"/>
    <property type="molecule type" value="Transcribed_RNA"/>
</dbReference>
<dbReference type="PANTHER" id="PTHR24353:SF143">
    <property type="entry name" value="PROTEIN KINASE DOMAIN-CONTAINING PROTEIN"/>
    <property type="match status" value="1"/>
</dbReference>
<dbReference type="GO" id="GO:0005524">
    <property type="term" value="F:ATP binding"/>
    <property type="evidence" value="ECO:0007669"/>
    <property type="project" value="UniProtKB-UniRule"/>
</dbReference>
<evidence type="ECO:0000259" key="15">
    <source>
        <dbReference type="PROSITE" id="PS50042"/>
    </source>
</evidence>
<evidence type="ECO:0000256" key="2">
    <source>
        <dbReference type="ARBA" id="ARBA00012428"/>
    </source>
</evidence>
<dbReference type="AlphaFoldDB" id="A0A7S4JL03"/>
<keyword evidence="8 12" id="KW-0067">ATP-binding</keyword>
<dbReference type="PANTHER" id="PTHR24353">
    <property type="entry name" value="CYCLIC NUCLEOTIDE-DEPENDENT PROTEIN KINASE"/>
    <property type="match status" value="1"/>
</dbReference>
<dbReference type="InterPro" id="IPR018490">
    <property type="entry name" value="cNMP-bd_dom_sf"/>
</dbReference>
<evidence type="ECO:0000256" key="8">
    <source>
        <dbReference type="ARBA" id="ARBA00022840"/>
    </source>
</evidence>
<dbReference type="GO" id="GO:0004691">
    <property type="term" value="F:cAMP-dependent protein kinase activity"/>
    <property type="evidence" value="ECO:0007669"/>
    <property type="project" value="TreeGrafter"/>
</dbReference>
<dbReference type="GO" id="GO:0005952">
    <property type="term" value="C:cAMP-dependent protein kinase complex"/>
    <property type="evidence" value="ECO:0007669"/>
    <property type="project" value="TreeGrafter"/>
</dbReference>
<reference evidence="17" key="1">
    <citation type="submission" date="2021-01" db="EMBL/GenBank/DDBJ databases">
        <authorList>
            <person name="Corre E."/>
            <person name="Pelletier E."/>
            <person name="Niang G."/>
            <person name="Scheremetjew M."/>
            <person name="Finn R."/>
            <person name="Kale V."/>
            <person name="Holt S."/>
            <person name="Cochrane G."/>
            <person name="Meng A."/>
            <person name="Brown T."/>
            <person name="Cohen L."/>
        </authorList>
    </citation>
    <scope>NUCLEOTIDE SEQUENCE</scope>
    <source>
        <strain evidence="17">Isolate 1302-5</strain>
    </source>
</reference>
<dbReference type="PROSITE" id="PS51285">
    <property type="entry name" value="AGC_KINASE_CTER"/>
    <property type="match status" value="1"/>
</dbReference>
<feature type="region of interest" description="Disordered" evidence="13">
    <location>
        <begin position="23"/>
        <end position="58"/>
    </location>
</feature>
<dbReference type="SMART" id="SM00133">
    <property type="entry name" value="S_TK_X"/>
    <property type="match status" value="1"/>
</dbReference>
<feature type="binding site" evidence="12">
    <location>
        <position position="572"/>
    </location>
    <ligand>
        <name>ATP</name>
        <dbReference type="ChEBI" id="CHEBI:30616"/>
    </ligand>
</feature>
<dbReference type="PROSITE" id="PS00107">
    <property type="entry name" value="PROTEIN_KINASE_ATP"/>
    <property type="match status" value="1"/>
</dbReference>
<keyword evidence="7" id="KW-0418">Kinase</keyword>
<evidence type="ECO:0000256" key="5">
    <source>
        <dbReference type="ARBA" id="ARBA00022679"/>
    </source>
</evidence>
<dbReference type="InterPro" id="IPR000595">
    <property type="entry name" value="cNMP-bd_dom"/>
</dbReference>
<comment type="catalytic activity">
    <reaction evidence="10">
        <text>L-threonyl-[protein] + ATP = O-phospho-L-threonyl-[protein] + ADP + H(+)</text>
        <dbReference type="Rhea" id="RHEA:46608"/>
        <dbReference type="Rhea" id="RHEA-COMP:11060"/>
        <dbReference type="Rhea" id="RHEA-COMP:11605"/>
        <dbReference type="ChEBI" id="CHEBI:15378"/>
        <dbReference type="ChEBI" id="CHEBI:30013"/>
        <dbReference type="ChEBI" id="CHEBI:30616"/>
        <dbReference type="ChEBI" id="CHEBI:61977"/>
        <dbReference type="ChEBI" id="CHEBI:456216"/>
        <dbReference type="EC" id="2.7.11.12"/>
    </reaction>
</comment>
<sequence>MGGCCSKDDDGWAKRRNLPLQEIGGGVSADYDWGDGHYADVTQPPPQSQEPPEEERSILDKEHLVVLHASARSRRRISDGSDRRGCNLSACASDKWENSSASSLGYSHDSTCPTVLSAEVRQGSIHCTHIDVSSDFIAPVHEKTEEEAACVARALEGNFIFSDLGEAAIKTLVDAFERMHLTTGKEVIRQGEVGDFFYIIQHGSVTFSVDESPVGTAKSGCCFGELALLYDCPRAATCHTSDNCTLWRICQTTFRSILASDSINHDNEICEILHKIPFLEQLDDEALIRMTDALTTVSYEPGEMVIRKGDEGKVFYIIKSGKAKATEIEVGQSNYDEIVCGPGGHFGERALVTGEKRVANVIAIDKLTLLCLTKEDFNMILGDFEDLALRSNVKKQLLSMPLFARSGVTGHEATTLAGMIKDVDYPVGHVFHTEGKVPDCLSRCICFVRSGSVTVSTKKGHFHSLTCGGYFGDINFGTCDSEEGDDIVAKETAKVTEACKVGVLSISDIESVLGNLSRLLKVKEGESRPTKLDTSIKMEDLKKHKLLGVGSFGKVWLVSRDVGTATETFALKIQNKRDIVAQKQVNAVIREKNIMASIESPFIIKLYNKYQDEKYLYMLIQLIQGGELFDLLHTKGSNGIPESNARFYAAGIFLGLCHMHKHQILYRDLKPENVLIDRNGYPIIVDLGFAKIVEDKTFTLCGTPLYLAPEVVLARGHDKGADIWSWGILIHEMIVGLTPFYEENIEQLALLKKIVIGKYADPIGRMGTEPRDLVIRLLIRNPLKRLGCLACAENDIKNHQWFRNIDFGQLAKRELAAPWLPTVRGMFDSSNFDDQTHLQHQRDRTQPLSPAGQELFKDF</sequence>
<feature type="domain" description="Cyclic nucleotide-binding" evidence="15">
    <location>
        <begin position="278"/>
        <end position="382"/>
    </location>
</feature>
<dbReference type="Gene3D" id="3.30.200.20">
    <property type="entry name" value="Phosphorylase Kinase, domain 1"/>
    <property type="match status" value="1"/>
</dbReference>
<evidence type="ECO:0000256" key="7">
    <source>
        <dbReference type="ARBA" id="ARBA00022777"/>
    </source>
</evidence>
<dbReference type="InterPro" id="IPR017441">
    <property type="entry name" value="Protein_kinase_ATP_BS"/>
</dbReference>
<dbReference type="InterPro" id="IPR008271">
    <property type="entry name" value="Ser/Thr_kinase_AS"/>
</dbReference>
<dbReference type="InterPro" id="IPR011009">
    <property type="entry name" value="Kinase-like_dom_sf"/>
</dbReference>
<evidence type="ECO:0000256" key="11">
    <source>
        <dbReference type="ARBA" id="ARBA00047462"/>
    </source>
</evidence>
<dbReference type="GO" id="GO:0004692">
    <property type="term" value="F:cGMP-dependent protein kinase activity"/>
    <property type="evidence" value="ECO:0007669"/>
    <property type="project" value="UniProtKB-EC"/>
</dbReference>
<accession>A0A7S4JL03</accession>
<evidence type="ECO:0000256" key="3">
    <source>
        <dbReference type="ARBA" id="ARBA00022527"/>
    </source>
</evidence>
<feature type="domain" description="Cyclic nucleotide-binding" evidence="15">
    <location>
        <begin position="160"/>
        <end position="275"/>
    </location>
</feature>
<dbReference type="InterPro" id="IPR018488">
    <property type="entry name" value="cNMP-bd_CS"/>
</dbReference>
<dbReference type="SUPFAM" id="SSF56112">
    <property type="entry name" value="Protein kinase-like (PK-like)"/>
    <property type="match status" value="1"/>
</dbReference>
<dbReference type="Pfam" id="PF00027">
    <property type="entry name" value="cNMP_binding"/>
    <property type="match status" value="2"/>
</dbReference>
<feature type="domain" description="Protein kinase" evidence="14">
    <location>
        <begin position="541"/>
        <end position="802"/>
    </location>
</feature>
<dbReference type="SMART" id="SM00220">
    <property type="entry name" value="S_TKc"/>
    <property type="match status" value="1"/>
</dbReference>
<dbReference type="GO" id="GO:0030553">
    <property type="term" value="F:cGMP binding"/>
    <property type="evidence" value="ECO:0007669"/>
    <property type="project" value="UniProtKB-KW"/>
</dbReference>
<evidence type="ECO:0000256" key="1">
    <source>
        <dbReference type="ARBA" id="ARBA00006352"/>
    </source>
</evidence>
<dbReference type="InterPro" id="IPR000719">
    <property type="entry name" value="Prot_kinase_dom"/>
</dbReference>
<dbReference type="InterPro" id="IPR000961">
    <property type="entry name" value="AGC-kinase_C"/>
</dbReference>
<dbReference type="EC" id="2.7.11.12" evidence="2"/>
<dbReference type="PROSITE" id="PS50011">
    <property type="entry name" value="PROTEIN_KINASE_DOM"/>
    <property type="match status" value="1"/>
</dbReference>
<gene>
    <name evidence="17" type="ORF">OAUR00152_LOCUS29445</name>
</gene>
<evidence type="ECO:0000256" key="13">
    <source>
        <dbReference type="SAM" id="MobiDB-lite"/>
    </source>
</evidence>
<dbReference type="Gene3D" id="2.60.120.10">
    <property type="entry name" value="Jelly Rolls"/>
    <property type="match status" value="3"/>
</dbReference>
<dbReference type="SMART" id="SM00100">
    <property type="entry name" value="cNMP"/>
    <property type="match status" value="3"/>
</dbReference>
<dbReference type="Pfam" id="PF00069">
    <property type="entry name" value="Pkinase"/>
    <property type="match status" value="1"/>
</dbReference>
<dbReference type="PROSITE" id="PS00108">
    <property type="entry name" value="PROTEIN_KINASE_ST"/>
    <property type="match status" value="1"/>
</dbReference>
<evidence type="ECO:0000256" key="12">
    <source>
        <dbReference type="PROSITE-ProRule" id="PRU10141"/>
    </source>
</evidence>
<keyword evidence="5" id="KW-0808">Transferase</keyword>
<keyword evidence="6 12" id="KW-0547">Nucleotide-binding</keyword>
<comment type="catalytic activity">
    <reaction evidence="11">
        <text>L-seryl-[protein] + ATP = O-phospho-L-seryl-[protein] + ADP + H(+)</text>
        <dbReference type="Rhea" id="RHEA:17989"/>
        <dbReference type="Rhea" id="RHEA-COMP:9863"/>
        <dbReference type="Rhea" id="RHEA-COMP:11604"/>
        <dbReference type="ChEBI" id="CHEBI:15378"/>
        <dbReference type="ChEBI" id="CHEBI:29999"/>
        <dbReference type="ChEBI" id="CHEBI:30616"/>
        <dbReference type="ChEBI" id="CHEBI:83421"/>
        <dbReference type="ChEBI" id="CHEBI:456216"/>
        <dbReference type="EC" id="2.7.11.12"/>
    </reaction>
</comment>